<dbReference type="PANTHER" id="PTHR48065">
    <property type="entry name" value="OS10G0469600 PROTEIN"/>
    <property type="match status" value="1"/>
</dbReference>
<protein>
    <submittedName>
        <fullName evidence="1">Uncharacterized protein</fullName>
    </submittedName>
</protein>
<organism evidence="1 2">
    <name type="scientific">Populus alba x Populus x berolinensis</name>
    <dbReference type="NCBI Taxonomy" id="444605"/>
    <lineage>
        <taxon>Eukaryota</taxon>
        <taxon>Viridiplantae</taxon>
        <taxon>Streptophyta</taxon>
        <taxon>Embryophyta</taxon>
        <taxon>Tracheophyta</taxon>
        <taxon>Spermatophyta</taxon>
        <taxon>Magnoliopsida</taxon>
        <taxon>eudicotyledons</taxon>
        <taxon>Gunneridae</taxon>
        <taxon>Pentapetalae</taxon>
        <taxon>rosids</taxon>
        <taxon>fabids</taxon>
        <taxon>Malpighiales</taxon>
        <taxon>Salicaceae</taxon>
        <taxon>Saliceae</taxon>
        <taxon>Populus</taxon>
    </lineage>
</organism>
<sequence length="207" mass="22727">MIGKGLETTDEDVIEDVGEIPAFCSQISPIRVSNLRNNSIEGPIPNNLSSPESLQILDLSNNNLTRQIPASLGELTGVTHDPSDEDFFSFDLLYFLTYKPLLHPDKIIRKARQIIWEKVSSLPAPPGQLYTSLDLSKNQLSGDVPDSIGGLKSLKLLSISYSKLSGRTPISFGDLESLESLDLSHNTLRRNTTNVRKAFATCSLGIE</sequence>
<accession>A0AAD6L7H4</accession>
<evidence type="ECO:0000313" key="1">
    <source>
        <dbReference type="EMBL" id="KAJ6951739.1"/>
    </source>
</evidence>
<dbReference type="Pfam" id="PF00560">
    <property type="entry name" value="LRR_1"/>
    <property type="match status" value="1"/>
</dbReference>
<dbReference type="SUPFAM" id="SSF52058">
    <property type="entry name" value="L domain-like"/>
    <property type="match status" value="1"/>
</dbReference>
<evidence type="ECO:0000313" key="2">
    <source>
        <dbReference type="Proteomes" id="UP001164929"/>
    </source>
</evidence>
<dbReference type="Gene3D" id="3.80.10.10">
    <property type="entry name" value="Ribonuclease Inhibitor"/>
    <property type="match status" value="2"/>
</dbReference>
<dbReference type="Pfam" id="PF13855">
    <property type="entry name" value="LRR_8"/>
    <property type="match status" value="1"/>
</dbReference>
<reference evidence="1" key="1">
    <citation type="journal article" date="2023" name="Mol. Ecol. Resour.">
        <title>Chromosome-level genome assembly of a triploid poplar Populus alba 'Berolinensis'.</title>
        <authorList>
            <person name="Chen S."/>
            <person name="Yu Y."/>
            <person name="Wang X."/>
            <person name="Wang S."/>
            <person name="Zhang T."/>
            <person name="Zhou Y."/>
            <person name="He R."/>
            <person name="Meng N."/>
            <person name="Wang Y."/>
            <person name="Liu W."/>
            <person name="Liu Z."/>
            <person name="Liu J."/>
            <person name="Guo Q."/>
            <person name="Huang H."/>
            <person name="Sederoff R.R."/>
            <person name="Wang G."/>
            <person name="Qu G."/>
            <person name="Chen S."/>
        </authorList>
    </citation>
    <scope>NUCLEOTIDE SEQUENCE</scope>
    <source>
        <strain evidence="1">SC-2020</strain>
    </source>
</reference>
<dbReference type="InterPro" id="IPR032675">
    <property type="entry name" value="LRR_dom_sf"/>
</dbReference>
<dbReference type="Proteomes" id="UP001164929">
    <property type="component" value="Chromosome 19"/>
</dbReference>
<dbReference type="PRINTS" id="PR00019">
    <property type="entry name" value="LEURICHRPT"/>
</dbReference>
<proteinExistence type="predicted"/>
<name>A0AAD6L7H4_9ROSI</name>
<dbReference type="PROSITE" id="PS51450">
    <property type="entry name" value="LRR"/>
    <property type="match status" value="1"/>
</dbReference>
<comment type="caution">
    <text evidence="1">The sequence shown here is derived from an EMBL/GenBank/DDBJ whole genome shotgun (WGS) entry which is preliminary data.</text>
</comment>
<dbReference type="InterPro" id="IPR001611">
    <property type="entry name" value="Leu-rich_rpt"/>
</dbReference>
<dbReference type="PANTHER" id="PTHR48065:SF56">
    <property type="entry name" value="RECEPTOR-LIKE PROTEIN 46"/>
    <property type="match status" value="1"/>
</dbReference>
<dbReference type="AlphaFoldDB" id="A0AAD6L7H4"/>
<dbReference type="EMBL" id="JAQIZT010000019">
    <property type="protein sequence ID" value="KAJ6951739.1"/>
    <property type="molecule type" value="Genomic_DNA"/>
</dbReference>
<keyword evidence="2" id="KW-1185">Reference proteome</keyword>
<gene>
    <name evidence="1" type="ORF">NC653_041015</name>
</gene>